<evidence type="ECO:0000313" key="2">
    <source>
        <dbReference type="EMBL" id="SDI42819.1"/>
    </source>
</evidence>
<feature type="region of interest" description="Disordered" evidence="1">
    <location>
        <begin position="163"/>
        <end position="184"/>
    </location>
</feature>
<dbReference type="AlphaFoldDB" id="A0A1G8KHC8"/>
<gene>
    <name evidence="2" type="ORF">SAMN05421804_102318</name>
</gene>
<sequence>MRKSRNVLVGSLTVLGLLVVIFSIMAMKLQLDRPVVFHQYTELPLFPQDQGIKGQYFTLDLLQNRQDQRKLLYLSFPEKEEVQAELIEPWNSGFWSFDGTEEMGEGIGPYRRTTYEFNLFLESALEDEELLTKVKLHFNDDSVLETDLGKLVLFPAEESEEDPVGIFSSSSSSDREQSREGRTNREVQILGASSLLLEEAKSSFHLSVNGAELAEDMDLRINTGEVVHFTAEGLGISGSERYASFRFSPRFRYKDTTLEEKFFRLEMVYERLLNLEAIDLIRYLIKRGEI</sequence>
<dbReference type="RefSeq" id="WP_031577863.1">
    <property type="nucleotide sequence ID" value="NZ_FNDZ01000002.1"/>
</dbReference>
<reference evidence="2 3" key="1">
    <citation type="submission" date="2016-10" db="EMBL/GenBank/DDBJ databases">
        <authorList>
            <person name="de Groot N.N."/>
        </authorList>
    </citation>
    <scope>NUCLEOTIDE SEQUENCE [LARGE SCALE GENOMIC DNA]</scope>
    <source>
        <strain evidence="2 3">CGMCC 1.5058</strain>
    </source>
</reference>
<evidence type="ECO:0000256" key="1">
    <source>
        <dbReference type="SAM" id="MobiDB-lite"/>
    </source>
</evidence>
<proteinExistence type="predicted"/>
<accession>A0A1G8KHC8</accession>
<evidence type="ECO:0000313" key="3">
    <source>
        <dbReference type="Proteomes" id="UP000183255"/>
    </source>
</evidence>
<feature type="compositionally biased region" description="Basic and acidic residues" evidence="1">
    <location>
        <begin position="173"/>
        <end position="184"/>
    </location>
</feature>
<name>A0A1G8KHC8_9CLOT</name>
<protein>
    <submittedName>
        <fullName evidence="2">Uncharacterized protein</fullName>
    </submittedName>
</protein>
<dbReference type="EMBL" id="FNDZ01000002">
    <property type="protein sequence ID" value="SDI42819.1"/>
    <property type="molecule type" value="Genomic_DNA"/>
</dbReference>
<dbReference type="Proteomes" id="UP000183255">
    <property type="component" value="Unassembled WGS sequence"/>
</dbReference>
<organism evidence="2 3">
    <name type="scientific">Proteiniclasticum ruminis</name>
    <dbReference type="NCBI Taxonomy" id="398199"/>
    <lineage>
        <taxon>Bacteria</taxon>
        <taxon>Bacillati</taxon>
        <taxon>Bacillota</taxon>
        <taxon>Clostridia</taxon>
        <taxon>Eubacteriales</taxon>
        <taxon>Clostridiaceae</taxon>
        <taxon>Proteiniclasticum</taxon>
    </lineage>
</organism>